<proteinExistence type="predicted"/>
<dbReference type="RefSeq" id="WP_377787951.1">
    <property type="nucleotide sequence ID" value="NZ_JBHLYQ010000014.1"/>
</dbReference>
<evidence type="ECO:0000259" key="1">
    <source>
        <dbReference type="Pfam" id="PF02900"/>
    </source>
</evidence>
<dbReference type="SUPFAM" id="SSF53213">
    <property type="entry name" value="LigB-like"/>
    <property type="match status" value="1"/>
</dbReference>
<dbReference type="Gene3D" id="3.40.830.10">
    <property type="entry name" value="LigB-like"/>
    <property type="match status" value="1"/>
</dbReference>
<evidence type="ECO:0000313" key="2">
    <source>
        <dbReference type="EMBL" id="MFC0081069.1"/>
    </source>
</evidence>
<dbReference type="InterPro" id="IPR004183">
    <property type="entry name" value="Xdiol_dOase_suB"/>
</dbReference>
<protein>
    <submittedName>
        <fullName evidence="2">Extradiol dioxygenase</fullName>
    </submittedName>
</protein>
<name>A0ABV6C055_9ACTN</name>
<reference evidence="2 3" key="1">
    <citation type="submission" date="2024-09" db="EMBL/GenBank/DDBJ databases">
        <authorList>
            <person name="Sun Q."/>
            <person name="Mori K."/>
        </authorList>
    </citation>
    <scope>NUCLEOTIDE SEQUENCE [LARGE SCALE GENOMIC DNA]</scope>
    <source>
        <strain evidence="2 3">JCM 15389</strain>
    </source>
</reference>
<keyword evidence="3" id="KW-1185">Reference proteome</keyword>
<dbReference type="EMBL" id="JBHLYQ010000014">
    <property type="protein sequence ID" value="MFC0081069.1"/>
    <property type="molecule type" value="Genomic_DNA"/>
</dbReference>
<evidence type="ECO:0000313" key="3">
    <source>
        <dbReference type="Proteomes" id="UP001589788"/>
    </source>
</evidence>
<keyword evidence="2" id="KW-0560">Oxidoreductase</keyword>
<sequence>MSSHLVAGACVSHSPGLTGFPERAPAADREAVLGAFEDMAGRIRAARPDALVMVSSEHFTNFSPANLPTVAVGMAEEYACPASEGFERFLRVPRRGYPGQAALGRALAEGLLERGFDPALVGGGYGFDEAFAVPLSLLVDPADPVPVVPVVVNAVQAPMPSLARCAALGRAVGDVIAGQEAAARVAVVASGGLSHWVGLPRAGEIDQAFDELVLGLLEKGDVEELAKLSEARVAEAGNGAAEVRAWVVAGAALAGWRWEVLAYRAVPPWLTGTAVVSARRPGGESEEEGR</sequence>
<feature type="domain" description="Extradiol ring-cleavage dioxygenase class III enzyme subunit B" evidence="1">
    <location>
        <begin position="9"/>
        <end position="269"/>
    </location>
</feature>
<dbReference type="Proteomes" id="UP001589788">
    <property type="component" value="Unassembled WGS sequence"/>
</dbReference>
<comment type="caution">
    <text evidence="2">The sequence shown here is derived from an EMBL/GenBank/DDBJ whole genome shotgun (WGS) entry which is preliminary data.</text>
</comment>
<accession>A0ABV6C055</accession>
<organism evidence="2 3">
    <name type="scientific">Aciditerrimonas ferrireducens</name>
    <dbReference type="NCBI Taxonomy" id="667306"/>
    <lineage>
        <taxon>Bacteria</taxon>
        <taxon>Bacillati</taxon>
        <taxon>Actinomycetota</taxon>
        <taxon>Acidimicrobiia</taxon>
        <taxon>Acidimicrobiales</taxon>
        <taxon>Acidimicrobiaceae</taxon>
        <taxon>Aciditerrimonas</taxon>
    </lineage>
</organism>
<dbReference type="Pfam" id="PF02900">
    <property type="entry name" value="LigB"/>
    <property type="match status" value="1"/>
</dbReference>
<dbReference type="GO" id="GO:0051213">
    <property type="term" value="F:dioxygenase activity"/>
    <property type="evidence" value="ECO:0007669"/>
    <property type="project" value="UniProtKB-KW"/>
</dbReference>
<keyword evidence="2" id="KW-0223">Dioxygenase</keyword>
<gene>
    <name evidence="2" type="ORF">ACFFRE_02705</name>
</gene>